<evidence type="ECO:0000313" key="3">
    <source>
        <dbReference type="EMBL" id="MYM20065.1"/>
    </source>
</evidence>
<name>A0A6N9H835_9MICO</name>
<keyword evidence="1" id="KW-0812">Transmembrane</keyword>
<evidence type="ECO:0000256" key="1">
    <source>
        <dbReference type="SAM" id="Phobius"/>
    </source>
</evidence>
<feature type="domain" description="PH" evidence="2">
    <location>
        <begin position="42"/>
        <end position="156"/>
    </location>
</feature>
<evidence type="ECO:0000313" key="4">
    <source>
        <dbReference type="Proteomes" id="UP000469215"/>
    </source>
</evidence>
<proteinExistence type="predicted"/>
<dbReference type="RefSeq" id="WP_160953487.1">
    <property type="nucleotide sequence ID" value="NZ_WWEQ01000034.1"/>
</dbReference>
<organism evidence="3 4">
    <name type="scientific">Brevibacterium rongguiense</name>
    <dbReference type="NCBI Taxonomy" id="2695267"/>
    <lineage>
        <taxon>Bacteria</taxon>
        <taxon>Bacillati</taxon>
        <taxon>Actinomycetota</taxon>
        <taxon>Actinomycetes</taxon>
        <taxon>Micrococcales</taxon>
        <taxon>Brevibacteriaceae</taxon>
        <taxon>Brevibacterium</taxon>
    </lineage>
</organism>
<keyword evidence="1" id="KW-1133">Transmembrane helix</keyword>
<dbReference type="Pfam" id="PF25362">
    <property type="entry name" value="bPH_11"/>
    <property type="match status" value="1"/>
</dbReference>
<dbReference type="InterPro" id="IPR057446">
    <property type="entry name" value="PH_bac"/>
</dbReference>
<sequence length="163" mass="17443">MDRVVPTLIVAAVIVGVFALMWRGWSARQRAQAGIAEPLRPAPEATNGMAGEPGMYVVTTYAEQPLERVSVHSLGLRTTAELFAMDDGALFRLSGVPDLFIPAADIVSVHTAAGMIGKFVEPEGLIVIRWRLGDQLLDTGFRPRSAAAGPALIAALNHLIEED</sequence>
<gene>
    <name evidence="3" type="ORF">GSY69_08830</name>
</gene>
<dbReference type="AlphaFoldDB" id="A0A6N9H835"/>
<keyword evidence="4" id="KW-1185">Reference proteome</keyword>
<keyword evidence="1" id="KW-0472">Membrane</keyword>
<protein>
    <submittedName>
        <fullName evidence="3">ABC transporter permease</fullName>
    </submittedName>
</protein>
<comment type="caution">
    <text evidence="3">The sequence shown here is derived from an EMBL/GenBank/DDBJ whole genome shotgun (WGS) entry which is preliminary data.</text>
</comment>
<dbReference type="Proteomes" id="UP000469215">
    <property type="component" value="Unassembled WGS sequence"/>
</dbReference>
<feature type="transmembrane region" description="Helical" evidence="1">
    <location>
        <begin position="6"/>
        <end position="25"/>
    </location>
</feature>
<accession>A0A6N9H835</accession>
<dbReference type="EMBL" id="WWEQ01000034">
    <property type="protein sequence ID" value="MYM20065.1"/>
    <property type="molecule type" value="Genomic_DNA"/>
</dbReference>
<reference evidence="3 4" key="1">
    <citation type="submission" date="2020-01" db="EMBL/GenBank/DDBJ databases">
        <authorList>
            <person name="Deng T."/>
        </authorList>
    </citation>
    <scope>NUCLEOTIDE SEQUENCE [LARGE SCALE GENOMIC DNA]</scope>
    <source>
        <strain evidence="3 4">5221</strain>
    </source>
</reference>
<evidence type="ECO:0000259" key="2">
    <source>
        <dbReference type="Pfam" id="PF25362"/>
    </source>
</evidence>